<sequence length="120" mass="14073">RHRHILKKYQRSRDDAEGIERRGKEDWITYQQDEDPVQNPWCNGDQVEMDGFLIAETTTYVYLGLSLNMENNMKEELDRRRETSMGRIRAFQRSHRPANGPKTPCLPFQFSSPPTALLCS</sequence>
<gene>
    <name evidence="2" type="ORF">KIN20_029228</name>
</gene>
<feature type="region of interest" description="Disordered" evidence="1">
    <location>
        <begin position="91"/>
        <end position="110"/>
    </location>
</feature>
<keyword evidence="3" id="KW-1185">Reference proteome</keyword>
<dbReference type="EMBL" id="JAHQIW010006096">
    <property type="protein sequence ID" value="KAJ1368155.1"/>
    <property type="molecule type" value="Genomic_DNA"/>
</dbReference>
<evidence type="ECO:0000313" key="3">
    <source>
        <dbReference type="Proteomes" id="UP001196413"/>
    </source>
</evidence>
<accession>A0AAD5R241</accession>
<reference evidence="2" key="1">
    <citation type="submission" date="2021-06" db="EMBL/GenBank/DDBJ databases">
        <title>Parelaphostrongylus tenuis whole genome reference sequence.</title>
        <authorList>
            <person name="Garwood T.J."/>
            <person name="Larsen P.A."/>
            <person name="Fountain-Jones N.M."/>
            <person name="Garbe J.R."/>
            <person name="Macchietto M.G."/>
            <person name="Kania S.A."/>
            <person name="Gerhold R.W."/>
            <person name="Richards J.E."/>
            <person name="Wolf T.M."/>
        </authorList>
    </citation>
    <scope>NUCLEOTIDE SEQUENCE</scope>
    <source>
        <strain evidence="2">MNPRO001-30</strain>
        <tissue evidence="2">Meninges</tissue>
    </source>
</reference>
<comment type="caution">
    <text evidence="2">The sequence shown here is derived from an EMBL/GenBank/DDBJ whole genome shotgun (WGS) entry which is preliminary data.</text>
</comment>
<evidence type="ECO:0000313" key="2">
    <source>
        <dbReference type="EMBL" id="KAJ1368155.1"/>
    </source>
</evidence>
<name>A0AAD5R241_PARTN</name>
<protein>
    <submittedName>
        <fullName evidence="2">Uncharacterized protein</fullName>
    </submittedName>
</protein>
<feature type="non-terminal residue" evidence="2">
    <location>
        <position position="1"/>
    </location>
</feature>
<organism evidence="2 3">
    <name type="scientific">Parelaphostrongylus tenuis</name>
    <name type="common">Meningeal worm</name>
    <dbReference type="NCBI Taxonomy" id="148309"/>
    <lineage>
        <taxon>Eukaryota</taxon>
        <taxon>Metazoa</taxon>
        <taxon>Ecdysozoa</taxon>
        <taxon>Nematoda</taxon>
        <taxon>Chromadorea</taxon>
        <taxon>Rhabditida</taxon>
        <taxon>Rhabditina</taxon>
        <taxon>Rhabditomorpha</taxon>
        <taxon>Strongyloidea</taxon>
        <taxon>Metastrongylidae</taxon>
        <taxon>Parelaphostrongylus</taxon>
    </lineage>
</organism>
<evidence type="ECO:0000256" key="1">
    <source>
        <dbReference type="SAM" id="MobiDB-lite"/>
    </source>
</evidence>
<dbReference type="Proteomes" id="UP001196413">
    <property type="component" value="Unassembled WGS sequence"/>
</dbReference>
<dbReference type="AlphaFoldDB" id="A0AAD5R241"/>
<proteinExistence type="predicted"/>